<keyword evidence="3 4" id="KW-0285">Flavoprotein</keyword>
<dbReference type="InterPro" id="IPR005252">
    <property type="entry name" value="CoaBC"/>
</dbReference>
<comment type="cofactor">
    <cofactor evidence="3">
        <name>Mg(2+)</name>
        <dbReference type="ChEBI" id="CHEBI:18420"/>
    </cofactor>
</comment>
<dbReference type="Proteomes" id="UP000094609">
    <property type="component" value="Chromosome"/>
</dbReference>
<comment type="catalytic activity">
    <reaction evidence="3 4">
        <text>N-[(R)-4-phosphopantothenoyl]-L-cysteine + H(+) = (R)-4'-phosphopantetheine + CO2</text>
        <dbReference type="Rhea" id="RHEA:16793"/>
        <dbReference type="ChEBI" id="CHEBI:15378"/>
        <dbReference type="ChEBI" id="CHEBI:16526"/>
        <dbReference type="ChEBI" id="CHEBI:59458"/>
        <dbReference type="ChEBI" id="CHEBI:61723"/>
        <dbReference type="EC" id="4.1.1.36"/>
    </reaction>
</comment>
<feature type="binding site" evidence="3">
    <location>
        <position position="296"/>
    </location>
    <ligand>
        <name>CTP</name>
        <dbReference type="ChEBI" id="CHEBI:37563"/>
    </ligand>
</feature>
<dbReference type="GO" id="GO:0004633">
    <property type="term" value="F:phosphopantothenoylcysteine decarboxylase activity"/>
    <property type="evidence" value="ECO:0007669"/>
    <property type="project" value="UniProtKB-UniRule"/>
</dbReference>
<dbReference type="KEGG" id="shal:SHALO_1385"/>
<dbReference type="GO" id="GO:0015941">
    <property type="term" value="P:pantothenate catabolic process"/>
    <property type="evidence" value="ECO:0007669"/>
    <property type="project" value="InterPro"/>
</dbReference>
<comment type="pathway">
    <text evidence="3 4">Cofactor biosynthesis; coenzyme A biosynthesis; CoA from (R)-pantothenate: step 2/5.</text>
</comment>
<feature type="binding site" evidence="3">
    <location>
        <position position="286"/>
    </location>
    <ligand>
        <name>CTP</name>
        <dbReference type="ChEBI" id="CHEBI:37563"/>
    </ligand>
</feature>
<dbReference type="InterPro" id="IPR036551">
    <property type="entry name" value="Flavin_trans-like"/>
</dbReference>
<dbReference type="EMBL" id="CP017111">
    <property type="protein sequence ID" value="AOO65161.1"/>
    <property type="molecule type" value="Genomic_DNA"/>
</dbReference>
<feature type="region of interest" description="Phosphopantothenoylcysteine decarboxylase" evidence="3">
    <location>
        <begin position="1"/>
        <end position="192"/>
    </location>
</feature>
<feature type="binding site" evidence="3">
    <location>
        <position position="330"/>
    </location>
    <ligand>
        <name>CTP</name>
        <dbReference type="ChEBI" id="CHEBI:37563"/>
    </ligand>
</feature>
<dbReference type="GO" id="GO:0071513">
    <property type="term" value="C:phosphopantothenoylcysteine decarboxylase complex"/>
    <property type="evidence" value="ECO:0007669"/>
    <property type="project" value="TreeGrafter"/>
</dbReference>
<dbReference type="RefSeq" id="WP_069477959.1">
    <property type="nucleotide sequence ID" value="NZ_CP017111.1"/>
</dbReference>
<dbReference type="SUPFAM" id="SSF102645">
    <property type="entry name" value="CoaB-like"/>
    <property type="match status" value="1"/>
</dbReference>
<evidence type="ECO:0000313" key="7">
    <source>
        <dbReference type="EMBL" id="AOO65161.1"/>
    </source>
</evidence>
<keyword evidence="3" id="KW-0479">Metal-binding</keyword>
<protein>
    <recommendedName>
        <fullName evidence="3">Coenzyme A biosynthesis bifunctional protein CoaBC</fullName>
    </recommendedName>
    <alternativeName>
        <fullName evidence="3">DNA/pantothenate metabolism flavoprotein</fullName>
    </alternativeName>
    <alternativeName>
        <fullName evidence="3">Phosphopantothenoylcysteine synthetase/decarboxylase</fullName>
        <shortName evidence="3">PPCS-PPCDC</shortName>
    </alternativeName>
    <domain>
        <recommendedName>
            <fullName evidence="3">Phosphopantothenoylcysteine decarboxylase</fullName>
            <shortName evidence="3">PPC decarboxylase</shortName>
            <shortName evidence="3">PPC-DC</shortName>
            <ecNumber evidence="3">4.1.1.36</ecNumber>
        </recommendedName>
        <alternativeName>
            <fullName evidence="3">CoaC</fullName>
        </alternativeName>
    </domain>
    <domain>
        <recommendedName>
            <fullName evidence="3">Phosphopantothenate--cysteine ligase</fullName>
            <ecNumber evidence="3">6.3.2.5</ecNumber>
        </recommendedName>
        <alternativeName>
            <fullName evidence="3">CoaB</fullName>
        </alternativeName>
        <alternativeName>
            <fullName evidence="3">Phosphopantothenoylcysteine synthetase</fullName>
            <shortName evidence="3">PPC synthetase</shortName>
            <shortName evidence="3">PPC-S</shortName>
        </alternativeName>
    </domain>
</protein>
<dbReference type="InterPro" id="IPR003382">
    <property type="entry name" value="Flavoprotein"/>
</dbReference>
<dbReference type="EC" id="4.1.1.36" evidence="3"/>
<feature type="active site" description="Proton donor" evidence="3">
    <location>
        <position position="160"/>
    </location>
</feature>
<dbReference type="GO" id="GO:0046872">
    <property type="term" value="F:metal ion binding"/>
    <property type="evidence" value="ECO:0007669"/>
    <property type="project" value="UniProtKB-KW"/>
</dbReference>
<feature type="domain" description="DNA/pantothenate metabolism flavoprotein C-terminal" evidence="6">
    <location>
        <begin position="189"/>
        <end position="401"/>
    </location>
</feature>
<evidence type="ECO:0000256" key="2">
    <source>
        <dbReference type="ARBA" id="ARBA00023239"/>
    </source>
</evidence>
<keyword evidence="1 3" id="KW-0210">Decarboxylase</keyword>
<comment type="pathway">
    <text evidence="3 4">Cofactor biosynthesis; coenzyme A biosynthesis; CoA from (R)-pantothenate: step 3/5.</text>
</comment>
<dbReference type="SUPFAM" id="SSF52507">
    <property type="entry name" value="Homo-oligomeric flavin-containing Cys decarboxylases, HFCD"/>
    <property type="match status" value="1"/>
</dbReference>
<dbReference type="HAMAP" id="MF_02225">
    <property type="entry name" value="CoaBC"/>
    <property type="match status" value="1"/>
</dbReference>
<keyword evidence="3 4" id="KW-0436">Ligase</keyword>
<dbReference type="UniPathway" id="UPA00241">
    <property type="reaction ID" value="UER00353"/>
</dbReference>
<keyword evidence="2 3" id="KW-0456">Lyase</keyword>
<gene>
    <name evidence="3" type="primary">coaBC</name>
    <name evidence="7" type="ORF">SHALO_1385</name>
</gene>
<comment type="catalytic activity">
    <reaction evidence="3 4">
        <text>(R)-4'-phosphopantothenate + L-cysteine + CTP = N-[(R)-4-phosphopantothenoyl]-L-cysteine + CMP + diphosphate + H(+)</text>
        <dbReference type="Rhea" id="RHEA:19397"/>
        <dbReference type="ChEBI" id="CHEBI:10986"/>
        <dbReference type="ChEBI" id="CHEBI:15378"/>
        <dbReference type="ChEBI" id="CHEBI:33019"/>
        <dbReference type="ChEBI" id="CHEBI:35235"/>
        <dbReference type="ChEBI" id="CHEBI:37563"/>
        <dbReference type="ChEBI" id="CHEBI:59458"/>
        <dbReference type="ChEBI" id="CHEBI:60377"/>
        <dbReference type="EC" id="6.3.2.5"/>
    </reaction>
</comment>
<keyword evidence="3" id="KW-0460">Magnesium</keyword>
<dbReference type="PANTHER" id="PTHR14359">
    <property type="entry name" value="HOMO-OLIGOMERIC FLAVIN CONTAINING CYS DECARBOXYLASE FAMILY"/>
    <property type="match status" value="1"/>
</dbReference>
<comment type="function">
    <text evidence="3">Catalyzes two sequential steps in the biosynthesis of coenzyme A. In the first step cysteine is conjugated to 4'-phosphopantothenate to form 4-phosphopantothenoylcysteine. In the second step the latter compound is decarboxylated to form 4'-phosphopantotheine.</text>
</comment>
<comment type="function">
    <text evidence="4">Catalyzes two steps in the biosynthesis of coenzyme A. In the first step cysteine is conjugated to 4'-phosphopantothenate to form 4-phosphopantothenoylcysteine, in the latter compound is decarboxylated to form 4'-phosphopantotheine.</text>
</comment>
<dbReference type="STRING" id="1193502.SHALO_1385"/>
<evidence type="ECO:0000259" key="6">
    <source>
        <dbReference type="Pfam" id="PF04127"/>
    </source>
</evidence>
<feature type="binding site" evidence="3">
    <location>
        <position position="350"/>
    </location>
    <ligand>
        <name>CTP</name>
        <dbReference type="ChEBI" id="CHEBI:37563"/>
    </ligand>
</feature>
<dbReference type="PATRIC" id="fig|1193502.14.peg.1405"/>
<evidence type="ECO:0000259" key="5">
    <source>
        <dbReference type="Pfam" id="PF02441"/>
    </source>
</evidence>
<keyword evidence="8" id="KW-1185">Reference proteome</keyword>
<evidence type="ECO:0000256" key="1">
    <source>
        <dbReference type="ARBA" id="ARBA00022793"/>
    </source>
</evidence>
<feature type="domain" description="Flavoprotein" evidence="5">
    <location>
        <begin position="9"/>
        <end position="175"/>
    </location>
</feature>
<dbReference type="AlphaFoldDB" id="A0A1D7TJI8"/>
<reference evidence="8" key="1">
    <citation type="submission" date="2016-08" db="EMBL/GenBank/DDBJ databases">
        <title>Complete genome sequence of the organohalide-respiring Epsilonproteobacterium Sulfurospirillum halorespirans.</title>
        <authorList>
            <person name="Goris T."/>
            <person name="Zimmermann J."/>
            <person name="Schenz B."/>
            <person name="Lemos M."/>
            <person name="Hackermueller J."/>
            <person name="Diekert G."/>
        </authorList>
    </citation>
    <scope>NUCLEOTIDE SEQUENCE [LARGE SCALE GENOMIC DNA]</scope>
    <source>
        <strain>DSM 13726</strain>
        <strain evidence="8">PCE-M2</strain>
    </source>
</reference>
<comment type="cofactor">
    <cofactor evidence="3">
        <name>FMN</name>
        <dbReference type="ChEBI" id="CHEBI:58210"/>
    </cofactor>
    <text evidence="3">Binds 1 FMN per subunit.</text>
</comment>
<dbReference type="Pfam" id="PF04127">
    <property type="entry name" value="DFP"/>
    <property type="match status" value="1"/>
</dbReference>
<dbReference type="PANTHER" id="PTHR14359:SF6">
    <property type="entry name" value="PHOSPHOPANTOTHENOYLCYSTEINE DECARBOXYLASE"/>
    <property type="match status" value="1"/>
</dbReference>
<comment type="similarity">
    <text evidence="3 4">In the C-terminal section; belongs to the PPC synthetase family.</text>
</comment>
<proteinExistence type="inferred from homology"/>
<sequence length="403" mass="44000">MRNNQLAGKKILLGVTGSIAIYKALELIRLFIKAGAEVKVLMSEDAKRFITPLTFEAISQNKVLHGDTESWSEGLSHIHTGKWADIFVIAPASVNTINKLSHGIADNLLTQTAIAFTKTIVLAPSANTNMMLNAITQESLLKLEALGYEIIAPQSKLLACNDEGVGALADVEQIFYHCARLLLKEAFWSEREVVITGGGTMEKIDDVRCLTNFSSGKQASALALAFYLRGANVTLISSGETPQINAINTLHVKSTAELQAALLSQMQYVTKNEKTPYLLMAAAVSDYVPIKTHEGKLKKEELGETYTLELKRNIDVLTSLPKRGFKMVGFKAEMDESKALANAGAMLEKKGLDAVCLNVLKEQNSFGSSKNEVHFITASHIQKFALAGKFEIAEQIVEQCSHL</sequence>
<keyword evidence="3" id="KW-0511">Multifunctional enzyme</keyword>
<evidence type="ECO:0000313" key="8">
    <source>
        <dbReference type="Proteomes" id="UP000094609"/>
    </source>
</evidence>
<dbReference type="GO" id="GO:0015937">
    <property type="term" value="P:coenzyme A biosynthetic process"/>
    <property type="evidence" value="ECO:0007669"/>
    <property type="project" value="UniProtKB-UniRule"/>
</dbReference>
<dbReference type="InterPro" id="IPR035929">
    <property type="entry name" value="CoaB-like_sf"/>
</dbReference>
<evidence type="ECO:0000256" key="4">
    <source>
        <dbReference type="RuleBase" id="RU364078"/>
    </source>
</evidence>
<accession>A0A1D7TJI8</accession>
<comment type="caution">
    <text evidence="3">Lacks conserved residue(s) required for the propagation of feature annotation.</text>
</comment>
<name>A0A1D7TJI8_9BACT</name>
<dbReference type="Pfam" id="PF02441">
    <property type="entry name" value="Flavoprotein"/>
    <property type="match status" value="1"/>
</dbReference>
<dbReference type="NCBIfam" id="TIGR00521">
    <property type="entry name" value="coaBC_dfp"/>
    <property type="match status" value="1"/>
</dbReference>
<dbReference type="EC" id="6.3.2.5" evidence="3"/>
<keyword evidence="3 4" id="KW-0288">FMN</keyword>
<evidence type="ECO:0000256" key="3">
    <source>
        <dbReference type="HAMAP-Rule" id="MF_02225"/>
    </source>
</evidence>
<dbReference type="GO" id="GO:0004632">
    <property type="term" value="F:phosphopantothenate--cysteine ligase activity"/>
    <property type="evidence" value="ECO:0007669"/>
    <property type="project" value="UniProtKB-UniRule"/>
</dbReference>
<organism evidence="7 8">
    <name type="scientific">Sulfurospirillum halorespirans DSM 13726</name>
    <dbReference type="NCBI Taxonomy" id="1193502"/>
    <lineage>
        <taxon>Bacteria</taxon>
        <taxon>Pseudomonadati</taxon>
        <taxon>Campylobacterota</taxon>
        <taxon>Epsilonproteobacteria</taxon>
        <taxon>Campylobacterales</taxon>
        <taxon>Sulfurospirillaceae</taxon>
        <taxon>Sulfurospirillum</taxon>
    </lineage>
</organism>
<dbReference type="Gene3D" id="3.40.50.10300">
    <property type="entry name" value="CoaB-like"/>
    <property type="match status" value="1"/>
</dbReference>
<comment type="similarity">
    <text evidence="3 4">In the N-terminal section; belongs to the HFCD (homo-oligomeric flavin containing Cys decarboxylase) superfamily.</text>
</comment>
<dbReference type="InterPro" id="IPR007085">
    <property type="entry name" value="DNA/pantothenate-metab_flavo_C"/>
</dbReference>
<dbReference type="GO" id="GO:0010181">
    <property type="term" value="F:FMN binding"/>
    <property type="evidence" value="ECO:0007669"/>
    <property type="project" value="UniProtKB-UniRule"/>
</dbReference>
<feature type="region of interest" description="Phosphopantothenate--cysteine ligase" evidence="3">
    <location>
        <begin position="193"/>
        <end position="403"/>
    </location>
</feature>
<dbReference type="Gene3D" id="3.40.50.1950">
    <property type="entry name" value="Flavin prenyltransferase-like"/>
    <property type="match status" value="1"/>
</dbReference>